<proteinExistence type="predicted"/>
<dbReference type="EMBL" id="DF973601">
    <property type="protein sequence ID" value="GAU35725.1"/>
    <property type="molecule type" value="Genomic_DNA"/>
</dbReference>
<evidence type="ECO:0008006" key="3">
    <source>
        <dbReference type="Google" id="ProtNLM"/>
    </source>
</evidence>
<dbReference type="Proteomes" id="UP000242715">
    <property type="component" value="Unassembled WGS sequence"/>
</dbReference>
<dbReference type="OrthoDB" id="6066220at2759"/>
<reference evidence="2" key="1">
    <citation type="journal article" date="2017" name="Front. Plant Sci.">
        <title>Climate Clever Clovers: New Paradigm to Reduce the Environmental Footprint of Ruminants by Breeding Low Methanogenic Forages Utilizing Haplotype Variation.</title>
        <authorList>
            <person name="Kaur P."/>
            <person name="Appels R."/>
            <person name="Bayer P.E."/>
            <person name="Keeble-Gagnere G."/>
            <person name="Wang J."/>
            <person name="Hirakawa H."/>
            <person name="Shirasawa K."/>
            <person name="Vercoe P."/>
            <person name="Stefanova K."/>
            <person name="Durmic Z."/>
            <person name="Nichols P."/>
            <person name="Revell C."/>
            <person name="Isobe S.N."/>
            <person name="Edwards D."/>
            <person name="Erskine W."/>
        </authorList>
    </citation>
    <scope>NUCLEOTIDE SEQUENCE [LARGE SCALE GENOMIC DNA]</scope>
    <source>
        <strain evidence="2">cv. Daliak</strain>
    </source>
</reference>
<accession>A0A2Z6NIG1</accession>
<organism evidence="1 2">
    <name type="scientific">Trifolium subterraneum</name>
    <name type="common">Subterranean clover</name>
    <dbReference type="NCBI Taxonomy" id="3900"/>
    <lineage>
        <taxon>Eukaryota</taxon>
        <taxon>Viridiplantae</taxon>
        <taxon>Streptophyta</taxon>
        <taxon>Embryophyta</taxon>
        <taxon>Tracheophyta</taxon>
        <taxon>Spermatophyta</taxon>
        <taxon>Magnoliopsida</taxon>
        <taxon>eudicotyledons</taxon>
        <taxon>Gunneridae</taxon>
        <taxon>Pentapetalae</taxon>
        <taxon>rosids</taxon>
        <taxon>fabids</taxon>
        <taxon>Fabales</taxon>
        <taxon>Fabaceae</taxon>
        <taxon>Papilionoideae</taxon>
        <taxon>50 kb inversion clade</taxon>
        <taxon>NPAAA clade</taxon>
        <taxon>Hologalegina</taxon>
        <taxon>IRL clade</taxon>
        <taxon>Trifolieae</taxon>
        <taxon>Trifolium</taxon>
    </lineage>
</organism>
<dbReference type="SMART" id="SM00367">
    <property type="entry name" value="LRR_CC"/>
    <property type="match status" value="10"/>
</dbReference>
<dbReference type="Gene3D" id="3.80.10.10">
    <property type="entry name" value="Ribonuclease Inhibitor"/>
    <property type="match status" value="4"/>
</dbReference>
<dbReference type="AlphaFoldDB" id="A0A2Z6NIG1"/>
<name>A0A2Z6NIG1_TRISU</name>
<evidence type="ECO:0000313" key="1">
    <source>
        <dbReference type="EMBL" id="GAU35725.1"/>
    </source>
</evidence>
<sequence>MTATQFYLPDDCWESVFKFLGDGIEDDNSRHHHLKSVSLVSKQFFFITNCLQFSLNVYNPTRPFLHYLFKRFTNLTSINLTCFRGDLDALLSQISCFRLNLTSLNISDRPAFPADGLRAFSQKITTLTSLTCSKIYSISKFDLFLISECFPLLEELDLSNHGIYPSYLPNGGSLHHGVETLSLVLFKLRKINLTGHYYIKDELLHHLFKNCKHLQEIIISDLIPGLTKAGIASSLRERPTLRSLSFYRFQKLYYDVGFTSQHFIDSLVSLKGLTCIDWSHLQISDELLYSIAREGLPLTRLVLQKCTGYSYDGIFSLLSKCQCIQHLDLQKAEFLNDQHVAELSLFLGKLVSINLSECRWLTNSALFALIRKCPSLVNVIKMHSISMGRNEVENSNSLMDCVVNHQLKSLRLGFNPRLRDEDINMFASIFSNLQLLDLRFCKNISEECIGQVLSRCYKIRHLNLCCCTGVNLHRLNFEFVKLEVLNLSCTSIDDEALYMILKNCCGLLQLFLQNCKHITDKGVMHVIKYCTQLKEINLRDCHKVAADVVVSMVFLRPSLRKITSPSYSNFSDIEKKHLSYHGCHVC</sequence>
<dbReference type="PANTHER" id="PTHR13318:SF106">
    <property type="entry name" value="F-BOX_LRR-REPEAT PROTEIN 2"/>
    <property type="match status" value="1"/>
</dbReference>
<dbReference type="GO" id="GO:0031146">
    <property type="term" value="P:SCF-dependent proteasomal ubiquitin-dependent protein catabolic process"/>
    <property type="evidence" value="ECO:0007669"/>
    <property type="project" value="TreeGrafter"/>
</dbReference>
<protein>
    <recommendedName>
        <fullName evidence="3">F-box domain-containing protein</fullName>
    </recommendedName>
</protein>
<evidence type="ECO:0000313" key="2">
    <source>
        <dbReference type="Proteomes" id="UP000242715"/>
    </source>
</evidence>
<dbReference type="InterPro" id="IPR032675">
    <property type="entry name" value="LRR_dom_sf"/>
</dbReference>
<dbReference type="GO" id="GO:0019005">
    <property type="term" value="C:SCF ubiquitin ligase complex"/>
    <property type="evidence" value="ECO:0007669"/>
    <property type="project" value="TreeGrafter"/>
</dbReference>
<dbReference type="SUPFAM" id="SSF52047">
    <property type="entry name" value="RNI-like"/>
    <property type="match status" value="2"/>
</dbReference>
<gene>
    <name evidence="1" type="ORF">TSUD_259000</name>
</gene>
<keyword evidence="2" id="KW-1185">Reference proteome</keyword>
<dbReference type="PANTHER" id="PTHR13318">
    <property type="entry name" value="PARTNER OF PAIRED, ISOFORM B-RELATED"/>
    <property type="match status" value="1"/>
</dbReference>
<dbReference type="InterPro" id="IPR006553">
    <property type="entry name" value="Leu-rich_rpt_Cys-con_subtyp"/>
</dbReference>